<name>A0A0G0XS63_9BACT</name>
<keyword evidence="1" id="KW-0812">Transmembrane</keyword>
<dbReference type="AlphaFoldDB" id="A0A0G0XS63"/>
<reference evidence="2 3" key="1">
    <citation type="journal article" date="2015" name="Nature">
        <title>rRNA introns, odd ribosomes, and small enigmatic genomes across a large radiation of phyla.</title>
        <authorList>
            <person name="Brown C.T."/>
            <person name="Hug L.A."/>
            <person name="Thomas B.C."/>
            <person name="Sharon I."/>
            <person name="Castelle C.J."/>
            <person name="Singh A."/>
            <person name="Wilkins M.J."/>
            <person name="Williams K.H."/>
            <person name="Banfield J.F."/>
        </authorList>
    </citation>
    <scope>NUCLEOTIDE SEQUENCE [LARGE SCALE GENOMIC DNA]</scope>
</reference>
<keyword evidence="1" id="KW-0472">Membrane</keyword>
<accession>A0A0G0XS63</accession>
<dbReference type="EMBL" id="LCAW01000003">
    <property type="protein sequence ID" value="KKR99775.1"/>
    <property type="molecule type" value="Genomic_DNA"/>
</dbReference>
<feature type="transmembrane region" description="Helical" evidence="1">
    <location>
        <begin position="35"/>
        <end position="59"/>
    </location>
</feature>
<evidence type="ECO:0000313" key="3">
    <source>
        <dbReference type="Proteomes" id="UP000033930"/>
    </source>
</evidence>
<gene>
    <name evidence="2" type="ORF">UU50_C0003G0080</name>
</gene>
<keyword evidence="1" id="KW-1133">Transmembrane helix</keyword>
<proteinExistence type="predicted"/>
<dbReference type="Proteomes" id="UP000033930">
    <property type="component" value="Unassembled WGS sequence"/>
</dbReference>
<comment type="caution">
    <text evidence="2">The sequence shown here is derived from an EMBL/GenBank/DDBJ whole genome shotgun (WGS) entry which is preliminary data.</text>
</comment>
<evidence type="ECO:0000256" key="1">
    <source>
        <dbReference type="SAM" id="Phobius"/>
    </source>
</evidence>
<protein>
    <submittedName>
        <fullName evidence="2">Uncharacterized protein</fullName>
    </submittedName>
</protein>
<evidence type="ECO:0000313" key="2">
    <source>
        <dbReference type="EMBL" id="KKR99775.1"/>
    </source>
</evidence>
<sequence>MEDLTKQAGFEQANKEFHREVAIAQARPLIYKVAIILWILFDLVLIGLLVFVVVGYLVYGQFSDRRSTADLSQNLSLIHANVADRSAGSLLVDDSFVLGSEGSYDFVAELTNPNEDWFAEFSYSFAGASGETSQLSGFIFPGETKYLIALNEDIEGSMRGAEINVSNLKWTRMDGHLIENRIAWYQEHSNFSITGIAHGIVEVGGKQIVRSTFTVTNSSPYQYWSAPFILVLKRNGVPIGVNQVSLAGLEVGETRTVNVNWFDNTPSSGDLIIESSINFLDENAYMLARSETEVDVRDAENR</sequence>
<organism evidence="2 3">
    <name type="scientific">Candidatus Uhrbacteria bacterium GW2011_GWC1_41_20</name>
    <dbReference type="NCBI Taxonomy" id="1618983"/>
    <lineage>
        <taxon>Bacteria</taxon>
        <taxon>Candidatus Uhriibacteriota</taxon>
    </lineage>
</organism>